<dbReference type="EMBL" id="FOFR01000018">
    <property type="protein sequence ID" value="SER95534.1"/>
    <property type="molecule type" value="Genomic_DNA"/>
</dbReference>
<dbReference type="STRING" id="402600.SAMN05216188_11870"/>
<keyword evidence="2" id="KW-1185">Reference proteome</keyword>
<organism evidence="1 2">
    <name type="scientific">Lentzea xinjiangensis</name>
    <dbReference type="NCBI Taxonomy" id="402600"/>
    <lineage>
        <taxon>Bacteria</taxon>
        <taxon>Bacillati</taxon>
        <taxon>Actinomycetota</taxon>
        <taxon>Actinomycetes</taxon>
        <taxon>Pseudonocardiales</taxon>
        <taxon>Pseudonocardiaceae</taxon>
        <taxon>Lentzea</taxon>
    </lineage>
</organism>
<gene>
    <name evidence="1" type="ORF">SAMN05216188_11870</name>
</gene>
<name>A0A1H9TEY6_9PSEU</name>
<proteinExistence type="predicted"/>
<evidence type="ECO:0000313" key="2">
    <source>
        <dbReference type="Proteomes" id="UP000199352"/>
    </source>
</evidence>
<accession>A0A1H9TEY6</accession>
<sequence length="335" mass="37140">MTIPPAVRARAAEAIAKADGRQLGLEPLADATYEQMADAVLEIVSERLESAGALMTEFQRLAEFVRQRNLVLSGLLRGMARRAVQYRRAVDAMHRQLTSEHAQAVEDWGRNDEAMLAENQRLADQVQRLTAELAARDGIISGWVRQDERRRAKPNPWFTPAAEFPLEAAERADREAAHRPSIGYAFSPQEHREEQVDLESLTGAAAFDRAFPPACGQIHDGTECLEPRVPETNGCWVHYGPPEAAPLTAGELDEVLDLDADTVRTPGEPRVWREGDLEPTELGLVLKSSDGVTWWRKGNGEWCGSAGYSMSTWVGLMCHKLRLTEHRSLDAEAGP</sequence>
<evidence type="ECO:0000313" key="1">
    <source>
        <dbReference type="EMBL" id="SER95534.1"/>
    </source>
</evidence>
<protein>
    <submittedName>
        <fullName evidence="1">Uncharacterized protein</fullName>
    </submittedName>
</protein>
<dbReference type="RefSeq" id="WP_177221481.1">
    <property type="nucleotide sequence ID" value="NZ_FOFR01000018.1"/>
</dbReference>
<dbReference type="Proteomes" id="UP000199352">
    <property type="component" value="Unassembled WGS sequence"/>
</dbReference>
<dbReference type="AlphaFoldDB" id="A0A1H9TEY6"/>
<reference evidence="2" key="1">
    <citation type="submission" date="2016-10" db="EMBL/GenBank/DDBJ databases">
        <authorList>
            <person name="Varghese N."/>
            <person name="Submissions S."/>
        </authorList>
    </citation>
    <scope>NUCLEOTIDE SEQUENCE [LARGE SCALE GENOMIC DNA]</scope>
    <source>
        <strain evidence="2">CGMCC 4.3525</strain>
    </source>
</reference>